<name>A0ABS5TSV8_9ACTN</name>
<keyword evidence="2" id="KW-1185">Reference proteome</keyword>
<dbReference type="Proteomes" id="UP001197247">
    <property type="component" value="Unassembled WGS sequence"/>
</dbReference>
<comment type="caution">
    <text evidence="1">The sequence shown here is derived from an EMBL/GenBank/DDBJ whole genome shotgun (WGS) entry which is preliminary data.</text>
</comment>
<organism evidence="1 2">
    <name type="scientific">Kineosporia corallincola</name>
    <dbReference type="NCBI Taxonomy" id="2835133"/>
    <lineage>
        <taxon>Bacteria</taxon>
        <taxon>Bacillati</taxon>
        <taxon>Actinomycetota</taxon>
        <taxon>Actinomycetes</taxon>
        <taxon>Kineosporiales</taxon>
        <taxon>Kineosporiaceae</taxon>
        <taxon>Kineosporia</taxon>
    </lineage>
</organism>
<gene>
    <name evidence="1" type="ORF">KIH74_33355</name>
</gene>
<dbReference type="RefSeq" id="WP_214160420.1">
    <property type="nucleotide sequence ID" value="NZ_JAHBAY010000021.1"/>
</dbReference>
<evidence type="ECO:0000313" key="2">
    <source>
        <dbReference type="Proteomes" id="UP001197247"/>
    </source>
</evidence>
<dbReference type="InterPro" id="IPR021408">
    <property type="entry name" value="DUF3046"/>
</dbReference>
<proteinExistence type="predicted"/>
<accession>A0ABS5TSV8</accession>
<protein>
    <submittedName>
        <fullName evidence="1">DUF3046 domain-containing protein</fullName>
    </submittedName>
</protein>
<evidence type="ECO:0000313" key="1">
    <source>
        <dbReference type="EMBL" id="MBT0773880.1"/>
    </source>
</evidence>
<sequence>MRSSEFWELVDDEFGRAHGRTLVRDHVLLELGNRTAEQAMDAGEPYRDVWFALCRSMDVPRERQWGKDEKESRRA</sequence>
<reference evidence="1 2" key="1">
    <citation type="submission" date="2021-05" db="EMBL/GenBank/DDBJ databases">
        <title>Kineosporia and Streptomyces sp. nov. two new marine actinobacteria isolated from Coral.</title>
        <authorList>
            <person name="Buangrab K."/>
            <person name="Sutthacheep M."/>
            <person name="Yeemin T."/>
            <person name="Harunari E."/>
            <person name="Igarashi Y."/>
            <person name="Kanchanasin P."/>
            <person name="Tanasupawat S."/>
            <person name="Phongsopitanun W."/>
        </authorList>
    </citation>
    <scope>NUCLEOTIDE SEQUENCE [LARGE SCALE GENOMIC DNA]</scope>
    <source>
        <strain evidence="1 2">J2-2</strain>
    </source>
</reference>
<dbReference type="Pfam" id="PF11248">
    <property type="entry name" value="DUF3046"/>
    <property type="match status" value="1"/>
</dbReference>
<dbReference type="EMBL" id="JAHBAY010000021">
    <property type="protein sequence ID" value="MBT0773880.1"/>
    <property type="molecule type" value="Genomic_DNA"/>
</dbReference>